<dbReference type="Pfam" id="PF05402">
    <property type="entry name" value="PqqD"/>
    <property type="match status" value="1"/>
</dbReference>
<protein>
    <recommendedName>
        <fullName evidence="3">PqqD family protein</fullName>
    </recommendedName>
</protein>
<dbReference type="InterPro" id="IPR041881">
    <property type="entry name" value="PqqD_sf"/>
</dbReference>
<dbReference type="AlphaFoldDB" id="A0A233V1U8"/>
<dbReference type="Gene3D" id="1.10.10.1150">
    <property type="entry name" value="Coenzyme PQQ synthesis protein D (PqqD)"/>
    <property type="match status" value="1"/>
</dbReference>
<dbReference type="EMBL" id="NDYC01000049">
    <property type="protein sequence ID" value="OXZ26366.1"/>
    <property type="molecule type" value="Genomic_DNA"/>
</dbReference>
<comment type="caution">
    <text evidence="1">The sequence shown here is derived from an EMBL/GenBank/DDBJ whole genome shotgun (WGS) entry which is preliminary data.</text>
</comment>
<accession>A0A233V1U8</accession>
<dbReference type="Proteomes" id="UP000215413">
    <property type="component" value="Unassembled WGS sequence"/>
</dbReference>
<reference evidence="2" key="1">
    <citation type="submission" date="2017-04" db="EMBL/GenBank/DDBJ databases">
        <title>Finegoldia magna isolated from orthopedic joint implant-associated infections.</title>
        <authorList>
            <person name="Bjorklund S."/>
            <person name="Bruggemann H."/>
            <person name="Jensen A."/>
            <person name="Hellmark B."/>
            <person name="Soderquist B."/>
        </authorList>
    </citation>
    <scope>NUCLEOTIDE SEQUENCE [LARGE SCALE GENOMIC DNA]</scope>
    <source>
        <strain evidence="2">CCUG 54800</strain>
    </source>
</reference>
<dbReference type="RefSeq" id="WP_094206517.1">
    <property type="nucleotide sequence ID" value="NZ_NDYC01000049.1"/>
</dbReference>
<name>A0A233V1U8_FINMA</name>
<evidence type="ECO:0008006" key="3">
    <source>
        <dbReference type="Google" id="ProtNLM"/>
    </source>
</evidence>
<sequence>MLYDKEIPKLLNIKWRYEGEGEFIIYQHPITGMLDILNPVASIIFANCDGVNSVEDICSKIQSEYVDVDRDTINEDVCSFINYLIKEEILFLV</sequence>
<evidence type="ECO:0000313" key="2">
    <source>
        <dbReference type="Proteomes" id="UP000215413"/>
    </source>
</evidence>
<proteinExistence type="predicted"/>
<organism evidence="1 2">
    <name type="scientific">Finegoldia magna</name>
    <name type="common">Peptostreptococcus magnus</name>
    <dbReference type="NCBI Taxonomy" id="1260"/>
    <lineage>
        <taxon>Bacteria</taxon>
        <taxon>Bacillati</taxon>
        <taxon>Bacillota</taxon>
        <taxon>Tissierellia</taxon>
        <taxon>Tissierellales</taxon>
        <taxon>Peptoniphilaceae</taxon>
        <taxon>Finegoldia</taxon>
    </lineage>
</organism>
<evidence type="ECO:0000313" key="1">
    <source>
        <dbReference type="EMBL" id="OXZ26366.1"/>
    </source>
</evidence>
<gene>
    <name evidence="1" type="ORF">B9N49_09525</name>
</gene>
<dbReference type="InterPro" id="IPR008792">
    <property type="entry name" value="PQQD"/>
</dbReference>